<organism evidence="1 2">
    <name type="scientific">Thecamonas trahens ATCC 50062</name>
    <dbReference type="NCBI Taxonomy" id="461836"/>
    <lineage>
        <taxon>Eukaryota</taxon>
        <taxon>Apusozoa</taxon>
        <taxon>Apusomonadida</taxon>
        <taxon>Apusomonadidae</taxon>
        <taxon>Thecamonas</taxon>
    </lineage>
</organism>
<gene>
    <name evidence="1" type="ORF">AMSG_05407</name>
</gene>
<evidence type="ECO:0000313" key="2">
    <source>
        <dbReference type="Proteomes" id="UP000054408"/>
    </source>
</evidence>
<dbReference type="SUPFAM" id="SSF52047">
    <property type="entry name" value="RNI-like"/>
    <property type="match status" value="1"/>
</dbReference>
<proteinExistence type="predicted"/>
<keyword evidence="2" id="KW-1185">Reference proteome</keyword>
<dbReference type="Proteomes" id="UP000054408">
    <property type="component" value="Unassembled WGS sequence"/>
</dbReference>
<dbReference type="RefSeq" id="XP_013757828.1">
    <property type="nucleotide sequence ID" value="XM_013902374.1"/>
</dbReference>
<dbReference type="InterPro" id="IPR032675">
    <property type="entry name" value="LRR_dom_sf"/>
</dbReference>
<dbReference type="GeneID" id="25564830"/>
<name>A0A0L0DAM0_THETB</name>
<evidence type="ECO:0000313" key="1">
    <source>
        <dbReference type="EMBL" id="KNC49404.1"/>
    </source>
</evidence>
<dbReference type="EMBL" id="GL349455">
    <property type="protein sequence ID" value="KNC49404.1"/>
    <property type="molecule type" value="Genomic_DNA"/>
</dbReference>
<sequence>MAEPLPLHGLALRACAQLETACYIATHQQEALRGLSPTLRAMLLTSWTNKRVYGSSARADSLPGRTLVRLLLAGGAAAEIDALLLGQPEIRAPSELVLILLTQCLAATPLDRLVLDFTGAALTGELLLELAQQFRVVRGMSIRGGRWLYPDDLAAVFAALEPNTLEWLNAEWVSRLDDKAFCALVASHGASLRIVDVSHATRLTDAALDALIAHVPNLEYIGLRGLTRLTLDGLRRLTAAFPNLDAPTGQGCGNHIRPAAAGHWRLQ</sequence>
<protein>
    <submittedName>
        <fullName evidence="1">Uncharacterized protein</fullName>
    </submittedName>
</protein>
<dbReference type="Gene3D" id="3.80.10.10">
    <property type="entry name" value="Ribonuclease Inhibitor"/>
    <property type="match status" value="1"/>
</dbReference>
<dbReference type="AlphaFoldDB" id="A0A0L0DAM0"/>
<accession>A0A0L0DAM0</accession>
<reference evidence="1 2" key="1">
    <citation type="submission" date="2010-05" db="EMBL/GenBank/DDBJ databases">
        <title>The Genome Sequence of Thecamonas trahens ATCC 50062.</title>
        <authorList>
            <consortium name="The Broad Institute Genome Sequencing Platform"/>
            <person name="Russ C."/>
            <person name="Cuomo C."/>
            <person name="Shea T."/>
            <person name="Young S.K."/>
            <person name="Zeng Q."/>
            <person name="Koehrsen M."/>
            <person name="Haas B."/>
            <person name="Borodovsky M."/>
            <person name="Guigo R."/>
            <person name="Alvarado L."/>
            <person name="Berlin A."/>
            <person name="Bochicchio J."/>
            <person name="Borenstein D."/>
            <person name="Chapman S."/>
            <person name="Chen Z."/>
            <person name="Freedman E."/>
            <person name="Gellesch M."/>
            <person name="Goldberg J."/>
            <person name="Griggs A."/>
            <person name="Gujja S."/>
            <person name="Heilman E."/>
            <person name="Heiman D."/>
            <person name="Hepburn T."/>
            <person name="Howarth C."/>
            <person name="Jen D."/>
            <person name="Larson L."/>
            <person name="Mehta T."/>
            <person name="Park D."/>
            <person name="Pearson M."/>
            <person name="Roberts A."/>
            <person name="Saif S."/>
            <person name="Shenoy N."/>
            <person name="Sisk P."/>
            <person name="Stolte C."/>
            <person name="Sykes S."/>
            <person name="Thomson T."/>
            <person name="Walk T."/>
            <person name="White J."/>
            <person name="Yandava C."/>
            <person name="Burger G."/>
            <person name="Gray M.W."/>
            <person name="Holland P.W.H."/>
            <person name="King N."/>
            <person name="Lang F.B.F."/>
            <person name="Roger A.J."/>
            <person name="Ruiz-Trillo I."/>
            <person name="Lander E."/>
            <person name="Nusbaum C."/>
        </authorList>
    </citation>
    <scope>NUCLEOTIDE SEQUENCE [LARGE SCALE GENOMIC DNA]</scope>
    <source>
        <strain evidence="1 2">ATCC 50062</strain>
    </source>
</reference>